<dbReference type="Proteomes" id="UP000000493">
    <property type="component" value="Chromosome"/>
</dbReference>
<keyword evidence="2" id="KW-1185">Reference proteome</keyword>
<dbReference type="RefSeq" id="WP_013926393.1">
    <property type="nucleotide sequence ID" value="NC_015703.1"/>
</dbReference>
<protein>
    <recommendedName>
        <fullName evidence="3">Response regulatory domain-containing protein</fullName>
    </recommendedName>
</protein>
<dbReference type="EMBL" id="CP002859">
    <property type="protein sequence ID" value="AEI47069.1"/>
    <property type="molecule type" value="Genomic_DNA"/>
</dbReference>
<reference evidence="1 2" key="2">
    <citation type="journal article" date="2012" name="Stand. Genomic Sci.">
        <title>Complete genome sequence of the aquatic bacterium Runella slithyformis type strain (LSU 4(T)).</title>
        <authorList>
            <person name="Copeland A."/>
            <person name="Zhang X."/>
            <person name="Misra M."/>
            <person name="Lapidus A."/>
            <person name="Nolan M."/>
            <person name="Lucas S."/>
            <person name="Deshpande S."/>
            <person name="Cheng J.F."/>
            <person name="Tapia R."/>
            <person name="Goodwin L.A."/>
            <person name="Pitluck S."/>
            <person name="Liolios K."/>
            <person name="Pagani I."/>
            <person name="Ivanova N."/>
            <person name="Mikhailova N."/>
            <person name="Pati A."/>
            <person name="Chen A."/>
            <person name="Palaniappan K."/>
            <person name="Land M."/>
            <person name="Hauser L."/>
            <person name="Pan C."/>
            <person name="Jeffries C.D."/>
            <person name="Detter J.C."/>
            <person name="Brambilla E.M."/>
            <person name="Rohde M."/>
            <person name="Djao O.D."/>
            <person name="Goker M."/>
            <person name="Sikorski J."/>
            <person name="Tindall B.J."/>
            <person name="Woyke T."/>
            <person name="Bristow J."/>
            <person name="Eisen J.A."/>
            <person name="Markowitz V."/>
            <person name="Hugenholtz P."/>
            <person name="Kyrpides N.C."/>
            <person name="Klenk H.P."/>
            <person name="Mavromatis K."/>
        </authorList>
    </citation>
    <scope>NUCLEOTIDE SEQUENCE [LARGE SCALE GENOMIC DNA]</scope>
    <source>
        <strain evidence="2">ATCC 29530 / DSM 19594 / LMG 11500 / NCIMB 11436 / LSU 4</strain>
    </source>
</reference>
<evidence type="ECO:0008006" key="3">
    <source>
        <dbReference type="Google" id="ProtNLM"/>
    </source>
</evidence>
<dbReference type="AlphaFoldDB" id="A0A7U4E4H1"/>
<reference evidence="2" key="1">
    <citation type="submission" date="2011-06" db="EMBL/GenBank/DDBJ databases">
        <title>The complete genome of chromosome of Runella slithyformis DSM 19594.</title>
        <authorList>
            <consortium name="US DOE Joint Genome Institute (JGI-PGF)"/>
            <person name="Lucas S."/>
            <person name="Han J."/>
            <person name="Lapidus A."/>
            <person name="Bruce D."/>
            <person name="Goodwin L."/>
            <person name="Pitluck S."/>
            <person name="Peters L."/>
            <person name="Kyrpides N."/>
            <person name="Mavromatis K."/>
            <person name="Ivanova N."/>
            <person name="Ovchinnikova G."/>
            <person name="Zhang X."/>
            <person name="Misra M."/>
            <person name="Detter J.C."/>
            <person name="Tapia R."/>
            <person name="Han C."/>
            <person name="Land M."/>
            <person name="Hauser L."/>
            <person name="Markowitz V."/>
            <person name="Cheng J.-F."/>
            <person name="Hugenholtz P."/>
            <person name="Woyke T."/>
            <person name="Wu D."/>
            <person name="Tindall B."/>
            <person name="Faehrich R."/>
            <person name="Brambilla E."/>
            <person name="Klenk H.-P."/>
            <person name="Eisen J.A."/>
        </authorList>
    </citation>
    <scope>NUCLEOTIDE SEQUENCE [LARGE SCALE GENOMIC DNA]</scope>
    <source>
        <strain evidence="2">ATCC 29530 / DSM 19594 / LMG 11500 / NCIMB 11436 / LSU 4</strain>
    </source>
</reference>
<evidence type="ECO:0000313" key="1">
    <source>
        <dbReference type="EMBL" id="AEI47069.1"/>
    </source>
</evidence>
<proteinExistence type="predicted"/>
<gene>
    <name evidence="1" type="ordered locus">Runsl_0626</name>
</gene>
<name>A0A7U4E4H1_RUNSL</name>
<evidence type="ECO:0000313" key="2">
    <source>
        <dbReference type="Proteomes" id="UP000000493"/>
    </source>
</evidence>
<accession>A0A7U4E4H1</accession>
<organism evidence="1 2">
    <name type="scientific">Runella slithyformis (strain ATCC 29530 / DSM 19594 / LMG 11500 / NCIMB 11436 / LSU 4)</name>
    <dbReference type="NCBI Taxonomy" id="761193"/>
    <lineage>
        <taxon>Bacteria</taxon>
        <taxon>Pseudomonadati</taxon>
        <taxon>Bacteroidota</taxon>
        <taxon>Cytophagia</taxon>
        <taxon>Cytophagales</taxon>
        <taxon>Spirosomataceae</taxon>
        <taxon>Runella</taxon>
    </lineage>
</organism>
<dbReference type="KEGG" id="rsi:Runsl_0626"/>
<sequence>MKIKTLLLQDHPACTELINRSIKAPEYDVFRLPPSSYDELSMFIFTYQPDLIICEESYQSMILNTEKKIKKTIPIVFIGTSKNLSGQLKINNRSTAYLTYPFKEEVLKAMINLLI</sequence>